<keyword evidence="1" id="KW-0805">Transcription regulation</keyword>
<sequence>MCQVFTSPKRLEILNLLKDKELSVNELADLADIPQSNLSQHLTIMREKGMVNTRREGTTIYYSLVNPKIIQAFDIIREILLEKLAQTEKLSKKLHEI</sequence>
<dbReference type="SUPFAM" id="SSF46785">
    <property type="entry name" value="Winged helix' DNA-binding domain"/>
    <property type="match status" value="1"/>
</dbReference>
<proteinExistence type="predicted"/>
<dbReference type="InterPro" id="IPR011991">
    <property type="entry name" value="ArsR-like_HTH"/>
</dbReference>
<dbReference type="Proteomes" id="UP000183085">
    <property type="component" value="Unassembled WGS sequence"/>
</dbReference>
<name>A0A1J5DNQ7_9BACT</name>
<dbReference type="PANTHER" id="PTHR43132:SF2">
    <property type="entry name" value="ARSENICAL RESISTANCE OPERON REPRESSOR ARSR-RELATED"/>
    <property type="match status" value="1"/>
</dbReference>
<protein>
    <submittedName>
        <fullName evidence="5">Transcriptional regulator</fullName>
    </submittedName>
</protein>
<gene>
    <name evidence="5" type="ORF">AUJ95_07675</name>
</gene>
<dbReference type="STRING" id="1817895.AUJ95_07675"/>
<evidence type="ECO:0000259" key="4">
    <source>
        <dbReference type="PROSITE" id="PS50987"/>
    </source>
</evidence>
<dbReference type="PANTHER" id="PTHR43132">
    <property type="entry name" value="ARSENICAL RESISTANCE OPERON REPRESSOR ARSR-RELATED"/>
    <property type="match status" value="1"/>
</dbReference>
<keyword evidence="3" id="KW-0804">Transcription</keyword>
<dbReference type="PROSITE" id="PS50987">
    <property type="entry name" value="HTH_ARSR_2"/>
    <property type="match status" value="1"/>
</dbReference>
<dbReference type="NCBIfam" id="NF033788">
    <property type="entry name" value="HTH_metalloreg"/>
    <property type="match status" value="1"/>
</dbReference>
<evidence type="ECO:0000256" key="3">
    <source>
        <dbReference type="ARBA" id="ARBA00023163"/>
    </source>
</evidence>
<evidence type="ECO:0000256" key="1">
    <source>
        <dbReference type="ARBA" id="ARBA00023015"/>
    </source>
</evidence>
<dbReference type="EMBL" id="MNYI01000198">
    <property type="protein sequence ID" value="OIP37765.1"/>
    <property type="molecule type" value="Genomic_DNA"/>
</dbReference>
<dbReference type="GO" id="GO:0003700">
    <property type="term" value="F:DNA-binding transcription factor activity"/>
    <property type="evidence" value="ECO:0007669"/>
    <property type="project" value="InterPro"/>
</dbReference>
<dbReference type="AlphaFoldDB" id="A0A1J5DNQ7"/>
<evidence type="ECO:0000313" key="6">
    <source>
        <dbReference type="Proteomes" id="UP000183085"/>
    </source>
</evidence>
<dbReference type="SMART" id="SM00418">
    <property type="entry name" value="HTH_ARSR"/>
    <property type="match status" value="1"/>
</dbReference>
<dbReference type="PRINTS" id="PR00778">
    <property type="entry name" value="HTHARSR"/>
</dbReference>
<comment type="caution">
    <text evidence="5">The sequence shown here is derived from an EMBL/GenBank/DDBJ whole genome shotgun (WGS) entry which is preliminary data.</text>
</comment>
<dbReference type="InterPro" id="IPR036390">
    <property type="entry name" value="WH_DNA-bd_sf"/>
</dbReference>
<dbReference type="InterPro" id="IPR036388">
    <property type="entry name" value="WH-like_DNA-bd_sf"/>
</dbReference>
<accession>A0A1J5DNQ7</accession>
<dbReference type="InterPro" id="IPR051011">
    <property type="entry name" value="Metal_resp_trans_reg"/>
</dbReference>
<dbReference type="InterPro" id="IPR001845">
    <property type="entry name" value="HTH_ArsR_DNA-bd_dom"/>
</dbReference>
<evidence type="ECO:0000256" key="2">
    <source>
        <dbReference type="ARBA" id="ARBA00023125"/>
    </source>
</evidence>
<dbReference type="Gene3D" id="1.10.10.10">
    <property type="entry name" value="Winged helix-like DNA-binding domain superfamily/Winged helix DNA-binding domain"/>
    <property type="match status" value="1"/>
</dbReference>
<evidence type="ECO:0000313" key="5">
    <source>
        <dbReference type="EMBL" id="OIP37765.1"/>
    </source>
</evidence>
<keyword evidence="2" id="KW-0238">DNA-binding</keyword>
<dbReference type="GO" id="GO:0003677">
    <property type="term" value="F:DNA binding"/>
    <property type="evidence" value="ECO:0007669"/>
    <property type="project" value="UniProtKB-KW"/>
</dbReference>
<reference evidence="5 6" key="1">
    <citation type="journal article" date="2016" name="Environ. Microbiol.">
        <title>Genomic resolution of a cold subsurface aquifer community provides metabolic insights for novel microbes adapted to high CO concentrations.</title>
        <authorList>
            <person name="Probst A.J."/>
            <person name="Castelle C.J."/>
            <person name="Singh A."/>
            <person name="Brown C.T."/>
            <person name="Anantharaman K."/>
            <person name="Sharon I."/>
            <person name="Hug L.A."/>
            <person name="Burstein D."/>
            <person name="Emerson J.B."/>
            <person name="Thomas B.C."/>
            <person name="Banfield J.F."/>
        </authorList>
    </citation>
    <scope>NUCLEOTIDE SEQUENCE [LARGE SCALE GENOMIC DNA]</scope>
    <source>
        <strain evidence="5">CG2_30_40_21</strain>
    </source>
</reference>
<organism evidence="5 6">
    <name type="scientific">Candidatus Desantisbacteria bacterium CG2_30_40_21</name>
    <dbReference type="NCBI Taxonomy" id="1817895"/>
    <lineage>
        <taxon>Bacteria</taxon>
        <taxon>Candidatus Desantisiibacteriota</taxon>
    </lineage>
</organism>
<dbReference type="CDD" id="cd00090">
    <property type="entry name" value="HTH_ARSR"/>
    <property type="match status" value="1"/>
</dbReference>
<feature type="domain" description="HTH arsR-type" evidence="4">
    <location>
        <begin position="1"/>
        <end position="84"/>
    </location>
</feature>
<dbReference type="Pfam" id="PF01022">
    <property type="entry name" value="HTH_5"/>
    <property type="match status" value="1"/>
</dbReference>